<dbReference type="PANTHER" id="PTHR43707">
    <property type="entry name" value="HISTIDYL-TRNA SYNTHETASE"/>
    <property type="match status" value="1"/>
</dbReference>
<evidence type="ECO:0000256" key="3">
    <source>
        <dbReference type="ARBA" id="ARBA00022598"/>
    </source>
</evidence>
<dbReference type="GO" id="GO:0005737">
    <property type="term" value="C:cytoplasm"/>
    <property type="evidence" value="ECO:0007669"/>
    <property type="project" value="InterPro"/>
</dbReference>
<comment type="similarity">
    <text evidence="1">Belongs to the class-II aminoacyl-tRNA synthetase family.</text>
</comment>
<dbReference type="InterPro" id="IPR033656">
    <property type="entry name" value="HisRS_anticodon"/>
</dbReference>
<evidence type="ECO:0000313" key="14">
    <source>
        <dbReference type="EMBL" id="PTQ47733.1"/>
    </source>
</evidence>
<keyword evidence="15" id="KW-1185">Reference proteome</keyword>
<evidence type="ECO:0000256" key="7">
    <source>
        <dbReference type="ARBA" id="ARBA00023146"/>
    </source>
</evidence>
<feature type="binding site" evidence="10">
    <location>
        <begin position="181"/>
        <end position="183"/>
    </location>
    <ligand>
        <name>L-histidine</name>
        <dbReference type="ChEBI" id="CHEBI:57595"/>
    </ligand>
</feature>
<dbReference type="Gramene" id="Mp3g01430.1">
    <property type="protein sequence ID" value="Mp3g01430.1.cds"/>
    <property type="gene ID" value="Mp3g01430"/>
</dbReference>
<dbReference type="Pfam" id="PF13393">
    <property type="entry name" value="tRNA-synt_His"/>
    <property type="match status" value="1"/>
</dbReference>
<name>A0A2R6XNP6_MARPO</name>
<reference evidence="15" key="1">
    <citation type="journal article" date="2017" name="Cell">
        <title>Insights into land plant evolution garnered from the Marchantia polymorpha genome.</title>
        <authorList>
            <person name="Bowman J.L."/>
            <person name="Kohchi T."/>
            <person name="Yamato K.T."/>
            <person name="Jenkins J."/>
            <person name="Shu S."/>
            <person name="Ishizaki K."/>
            <person name="Yamaoka S."/>
            <person name="Nishihama R."/>
            <person name="Nakamura Y."/>
            <person name="Berger F."/>
            <person name="Adam C."/>
            <person name="Aki S.S."/>
            <person name="Althoff F."/>
            <person name="Araki T."/>
            <person name="Arteaga-Vazquez M.A."/>
            <person name="Balasubrmanian S."/>
            <person name="Barry K."/>
            <person name="Bauer D."/>
            <person name="Boehm C.R."/>
            <person name="Briginshaw L."/>
            <person name="Caballero-Perez J."/>
            <person name="Catarino B."/>
            <person name="Chen F."/>
            <person name="Chiyoda S."/>
            <person name="Chovatia M."/>
            <person name="Davies K.M."/>
            <person name="Delmans M."/>
            <person name="Demura T."/>
            <person name="Dierschke T."/>
            <person name="Dolan L."/>
            <person name="Dorantes-Acosta A.E."/>
            <person name="Eklund D.M."/>
            <person name="Florent S.N."/>
            <person name="Flores-Sandoval E."/>
            <person name="Fujiyama A."/>
            <person name="Fukuzawa H."/>
            <person name="Galik B."/>
            <person name="Grimanelli D."/>
            <person name="Grimwood J."/>
            <person name="Grossniklaus U."/>
            <person name="Hamada T."/>
            <person name="Haseloff J."/>
            <person name="Hetherington A.J."/>
            <person name="Higo A."/>
            <person name="Hirakawa Y."/>
            <person name="Hundley H.N."/>
            <person name="Ikeda Y."/>
            <person name="Inoue K."/>
            <person name="Inoue S.I."/>
            <person name="Ishida S."/>
            <person name="Jia Q."/>
            <person name="Kakita M."/>
            <person name="Kanazawa T."/>
            <person name="Kawai Y."/>
            <person name="Kawashima T."/>
            <person name="Kennedy M."/>
            <person name="Kinose K."/>
            <person name="Kinoshita T."/>
            <person name="Kohara Y."/>
            <person name="Koide E."/>
            <person name="Komatsu K."/>
            <person name="Kopischke S."/>
            <person name="Kubo M."/>
            <person name="Kyozuka J."/>
            <person name="Lagercrantz U."/>
            <person name="Lin S.S."/>
            <person name="Lindquist E."/>
            <person name="Lipzen A.M."/>
            <person name="Lu C.W."/>
            <person name="De Luna E."/>
            <person name="Martienssen R.A."/>
            <person name="Minamino N."/>
            <person name="Mizutani M."/>
            <person name="Mizutani M."/>
            <person name="Mochizuki N."/>
            <person name="Monte I."/>
            <person name="Mosher R."/>
            <person name="Nagasaki H."/>
            <person name="Nakagami H."/>
            <person name="Naramoto S."/>
            <person name="Nishitani K."/>
            <person name="Ohtani M."/>
            <person name="Okamoto T."/>
            <person name="Okumura M."/>
            <person name="Phillips J."/>
            <person name="Pollak B."/>
            <person name="Reinders A."/>
            <person name="Rovekamp M."/>
            <person name="Sano R."/>
            <person name="Sawa S."/>
            <person name="Schmid M.W."/>
            <person name="Shirakawa M."/>
            <person name="Solano R."/>
            <person name="Spunde A."/>
            <person name="Suetsugu N."/>
            <person name="Sugano S."/>
            <person name="Sugiyama A."/>
            <person name="Sun R."/>
            <person name="Suzuki Y."/>
            <person name="Takenaka M."/>
            <person name="Takezawa D."/>
            <person name="Tomogane H."/>
            <person name="Tsuzuki M."/>
            <person name="Ueda T."/>
            <person name="Umeda M."/>
            <person name="Ward J.M."/>
            <person name="Watanabe Y."/>
            <person name="Yazaki K."/>
            <person name="Yokoyama R."/>
            <person name="Yoshitake Y."/>
            <person name="Yotsui I."/>
            <person name="Zachgo S."/>
            <person name="Schmutz J."/>
        </authorList>
    </citation>
    <scope>NUCLEOTIDE SEQUENCE [LARGE SCALE GENOMIC DNA]</scope>
    <source>
        <strain evidence="15">Tak-1</strain>
    </source>
</reference>
<dbReference type="CDD" id="cd00773">
    <property type="entry name" value="HisRS-like_core"/>
    <property type="match status" value="1"/>
</dbReference>
<sequence length="522" mass="57685">MAMAAAAAASSQHLGLALITSLACLRGRAGAITSAASKSCRLELDKLVPQLNAHGALSGFQGSRGYILREPICRPRSLSASATTQESVRGPSQAGPPSTDGGVIDTSPPRGTRDFPPEDMRLRTWLFNNFREVSSLFGFEEIDFPVLESEELYIRKAGEEITQQLYNFEDKGGRRVTLRPELTPSLARLVLQKGKSASLPLKWFAIGQCWRYERMTRGRRREHYQWNMDIIGIPGVEAEAELLSAIVAFFSKLGITSSDVGIKISNRKVLQEVLGRSVIPESSFAAVCVIVDKIEKIPRAEVEKELTALGLPVEAVDTILRALTLRSLDDLEELLGSDNEAVVELKQLFELARGYGFEDWLQFDASVVRGLAYYTGTVFEAFDRTGTLRAICGGGRYDKLLSTFGGVDTPACGFGFGDAVIVELLKEKKLLPELNHEVDDIVMPLEEELRPQAAIVAARLRTQGRRVDVVMGNKKMKWAFKHAERLQAKRMVILGSTEWAKGSVRVKDLSSREEKDLPLEEL</sequence>
<keyword evidence="12" id="KW-0732">Signal</keyword>
<protein>
    <recommendedName>
        <fullName evidence="2">histidine--tRNA ligase</fullName>
        <ecNumber evidence="2">6.1.1.21</ecNumber>
    </recommendedName>
    <alternativeName>
        <fullName evidence="8">Histidyl-tRNA synthetase</fullName>
    </alternativeName>
</protein>
<evidence type="ECO:0000256" key="2">
    <source>
        <dbReference type="ARBA" id="ARBA00012815"/>
    </source>
</evidence>
<dbReference type="PROSITE" id="PS50862">
    <property type="entry name" value="AA_TRNA_LIGASE_II"/>
    <property type="match status" value="1"/>
</dbReference>
<dbReference type="InterPro" id="IPR015807">
    <property type="entry name" value="His-tRNA-ligase"/>
</dbReference>
<feature type="region of interest" description="Disordered" evidence="11">
    <location>
        <begin position="79"/>
        <end position="118"/>
    </location>
</feature>
<accession>A0A2R6XNP6</accession>
<evidence type="ECO:0000256" key="8">
    <source>
        <dbReference type="ARBA" id="ARBA00030619"/>
    </source>
</evidence>
<organism evidence="14 15">
    <name type="scientific">Marchantia polymorpha</name>
    <name type="common">Common liverwort</name>
    <name type="synonym">Marchantia aquatica</name>
    <dbReference type="NCBI Taxonomy" id="3197"/>
    <lineage>
        <taxon>Eukaryota</taxon>
        <taxon>Viridiplantae</taxon>
        <taxon>Streptophyta</taxon>
        <taxon>Embryophyta</taxon>
        <taxon>Marchantiophyta</taxon>
        <taxon>Marchantiopsida</taxon>
        <taxon>Marchantiidae</taxon>
        <taxon>Marchantiales</taxon>
        <taxon>Marchantiaceae</taxon>
        <taxon>Marchantia</taxon>
    </lineage>
</organism>
<dbReference type="EMBL" id="KZ772679">
    <property type="protein sequence ID" value="PTQ47733.1"/>
    <property type="molecule type" value="Genomic_DNA"/>
</dbReference>
<evidence type="ECO:0000256" key="6">
    <source>
        <dbReference type="ARBA" id="ARBA00022917"/>
    </source>
</evidence>
<dbReference type="Gene3D" id="3.40.50.800">
    <property type="entry name" value="Anticodon-binding domain"/>
    <property type="match status" value="1"/>
</dbReference>
<keyword evidence="3" id="KW-0436">Ligase</keyword>
<dbReference type="OMA" id="CGGGNFK"/>
<dbReference type="GO" id="GO:0004821">
    <property type="term" value="F:histidine-tRNA ligase activity"/>
    <property type="evidence" value="ECO:0007669"/>
    <property type="project" value="UniProtKB-EC"/>
</dbReference>
<gene>
    <name evidence="14" type="ORF">MARPO_0007s0136</name>
</gene>
<dbReference type="InterPro" id="IPR045864">
    <property type="entry name" value="aa-tRNA-synth_II/BPL/LPL"/>
</dbReference>
<dbReference type="EC" id="6.1.1.21" evidence="2"/>
<keyword evidence="5" id="KW-0067">ATP-binding</keyword>
<dbReference type="InterPro" id="IPR004154">
    <property type="entry name" value="Anticodon-bd"/>
</dbReference>
<dbReference type="FunFam" id="3.40.50.800:FF:000017">
    <property type="entry name" value="Histidine--tRNA ligase chloroplastic/mitochondrial"/>
    <property type="match status" value="1"/>
</dbReference>
<evidence type="ECO:0000313" key="15">
    <source>
        <dbReference type="Proteomes" id="UP000244005"/>
    </source>
</evidence>
<comment type="catalytic activity">
    <reaction evidence="9">
        <text>tRNA(His) + L-histidine + ATP = L-histidyl-tRNA(His) + AMP + diphosphate + H(+)</text>
        <dbReference type="Rhea" id="RHEA:17313"/>
        <dbReference type="Rhea" id="RHEA-COMP:9665"/>
        <dbReference type="Rhea" id="RHEA-COMP:9689"/>
        <dbReference type="ChEBI" id="CHEBI:15378"/>
        <dbReference type="ChEBI" id="CHEBI:30616"/>
        <dbReference type="ChEBI" id="CHEBI:33019"/>
        <dbReference type="ChEBI" id="CHEBI:57595"/>
        <dbReference type="ChEBI" id="CHEBI:78442"/>
        <dbReference type="ChEBI" id="CHEBI:78527"/>
        <dbReference type="ChEBI" id="CHEBI:456215"/>
        <dbReference type="EC" id="6.1.1.21"/>
    </reaction>
</comment>
<proteinExistence type="inferred from homology"/>
<dbReference type="GO" id="GO:0005524">
    <property type="term" value="F:ATP binding"/>
    <property type="evidence" value="ECO:0007669"/>
    <property type="project" value="UniProtKB-KW"/>
</dbReference>
<dbReference type="HAMAP" id="MF_00127">
    <property type="entry name" value="His_tRNA_synth"/>
    <property type="match status" value="1"/>
</dbReference>
<evidence type="ECO:0000256" key="9">
    <source>
        <dbReference type="ARBA" id="ARBA00047639"/>
    </source>
</evidence>
<dbReference type="PANTHER" id="PTHR43707:SF1">
    <property type="entry name" value="HISTIDINE--TRNA LIGASE, MITOCHONDRIAL-RELATED"/>
    <property type="match status" value="1"/>
</dbReference>
<dbReference type="PIRSF" id="PIRSF001549">
    <property type="entry name" value="His-tRNA_synth"/>
    <property type="match status" value="1"/>
</dbReference>
<dbReference type="Pfam" id="PF03129">
    <property type="entry name" value="HGTP_anticodon"/>
    <property type="match status" value="1"/>
</dbReference>
<feature type="binding site" evidence="10">
    <location>
        <position position="229"/>
    </location>
    <ligand>
        <name>L-histidine</name>
        <dbReference type="ChEBI" id="CHEBI:57595"/>
    </ligand>
</feature>
<evidence type="ECO:0000256" key="12">
    <source>
        <dbReference type="SAM" id="SignalP"/>
    </source>
</evidence>
<evidence type="ECO:0000256" key="10">
    <source>
        <dbReference type="PIRSR" id="PIRSR001549-1"/>
    </source>
</evidence>
<dbReference type="CDD" id="cd00859">
    <property type="entry name" value="HisRS_anticodon"/>
    <property type="match status" value="1"/>
</dbReference>
<dbReference type="OrthoDB" id="537968at2759"/>
<dbReference type="NCBIfam" id="TIGR00442">
    <property type="entry name" value="hisS"/>
    <property type="match status" value="1"/>
</dbReference>
<evidence type="ECO:0000256" key="5">
    <source>
        <dbReference type="ARBA" id="ARBA00022840"/>
    </source>
</evidence>
<dbReference type="InterPro" id="IPR004516">
    <property type="entry name" value="HisRS/HisZ"/>
</dbReference>
<dbReference type="FunFam" id="3.30.930.10:FF:000054">
    <property type="entry name" value="Histidine--tRNA ligase chloroplastic/mitochondrial"/>
    <property type="match status" value="1"/>
</dbReference>
<feature type="signal peptide" evidence="12">
    <location>
        <begin position="1"/>
        <end position="31"/>
    </location>
</feature>
<evidence type="ECO:0000256" key="4">
    <source>
        <dbReference type="ARBA" id="ARBA00022741"/>
    </source>
</evidence>
<dbReference type="Proteomes" id="UP000244005">
    <property type="component" value="Unassembled WGS sequence"/>
</dbReference>
<feature type="binding site" evidence="10">
    <location>
        <position position="369"/>
    </location>
    <ligand>
        <name>L-histidine</name>
        <dbReference type="ChEBI" id="CHEBI:57595"/>
    </ligand>
</feature>
<dbReference type="AlphaFoldDB" id="A0A2R6XNP6"/>
<dbReference type="Gene3D" id="3.30.930.10">
    <property type="entry name" value="Bira Bifunctional Protein, Domain 2"/>
    <property type="match status" value="1"/>
</dbReference>
<dbReference type="SUPFAM" id="SSF55681">
    <property type="entry name" value="Class II aaRS and biotin synthetases"/>
    <property type="match status" value="1"/>
</dbReference>
<feature type="binding site" evidence="10">
    <location>
        <position position="225"/>
    </location>
    <ligand>
        <name>L-histidine</name>
        <dbReference type="ChEBI" id="CHEBI:57595"/>
    </ligand>
</feature>
<feature type="domain" description="Aminoacyl-transfer RNA synthetases class-II family profile" evidence="13">
    <location>
        <begin position="110"/>
        <end position="432"/>
    </location>
</feature>
<evidence type="ECO:0000256" key="1">
    <source>
        <dbReference type="ARBA" id="ARBA00008226"/>
    </source>
</evidence>
<feature type="binding site" evidence="10">
    <location>
        <begin position="373"/>
        <end position="374"/>
    </location>
    <ligand>
        <name>L-histidine</name>
        <dbReference type="ChEBI" id="CHEBI:57595"/>
    </ligand>
</feature>
<dbReference type="GO" id="GO:0006427">
    <property type="term" value="P:histidyl-tRNA aminoacylation"/>
    <property type="evidence" value="ECO:0007669"/>
    <property type="project" value="InterPro"/>
</dbReference>
<dbReference type="InterPro" id="IPR006195">
    <property type="entry name" value="aa-tRNA-synth_II"/>
</dbReference>
<keyword evidence="4" id="KW-0547">Nucleotide-binding</keyword>
<feature type="chain" id="PRO_5015333282" description="histidine--tRNA ligase" evidence="12">
    <location>
        <begin position="32"/>
        <end position="522"/>
    </location>
</feature>
<dbReference type="InterPro" id="IPR036621">
    <property type="entry name" value="Anticodon-bd_dom_sf"/>
</dbReference>
<evidence type="ECO:0000256" key="11">
    <source>
        <dbReference type="SAM" id="MobiDB-lite"/>
    </source>
</evidence>
<dbReference type="SUPFAM" id="SSF52954">
    <property type="entry name" value="Class II aaRS ABD-related"/>
    <property type="match status" value="1"/>
</dbReference>
<keyword evidence="6" id="KW-0648">Protein biosynthesis</keyword>
<keyword evidence="7" id="KW-0030">Aminoacyl-tRNA synthetase</keyword>
<dbReference type="InterPro" id="IPR041715">
    <property type="entry name" value="HisRS-like_core"/>
</dbReference>
<feature type="binding site" evidence="10">
    <location>
        <position position="211"/>
    </location>
    <ligand>
        <name>L-histidine</name>
        <dbReference type="ChEBI" id="CHEBI:57595"/>
    </ligand>
</feature>
<evidence type="ECO:0000259" key="13">
    <source>
        <dbReference type="PROSITE" id="PS50862"/>
    </source>
</evidence>